<dbReference type="PANTHER" id="PTHR42915">
    <property type="entry name" value="HYPOTHETICAL 460 KDA PROTEIN IN FEUA-SIGW INTERGENIC REGION [PRECURSOR]"/>
    <property type="match status" value="1"/>
</dbReference>
<dbReference type="Gene3D" id="3.40.50.12170">
    <property type="entry name" value="Uncharacterised protein PF07075, DUF1343"/>
    <property type="match status" value="1"/>
</dbReference>
<keyword evidence="5" id="KW-1185">Reference proteome</keyword>
<proteinExistence type="predicted"/>
<keyword evidence="1" id="KW-0732">Signal</keyword>
<evidence type="ECO:0000313" key="5">
    <source>
        <dbReference type="Proteomes" id="UP001314903"/>
    </source>
</evidence>
<feature type="signal peptide" evidence="1">
    <location>
        <begin position="1"/>
        <end position="24"/>
    </location>
</feature>
<gene>
    <name evidence="4" type="ORF">J2Z35_001168</name>
</gene>
<evidence type="ECO:0000259" key="3">
    <source>
        <dbReference type="Pfam" id="PF20732"/>
    </source>
</evidence>
<protein>
    <submittedName>
        <fullName evidence="4">Uncharacterized protein YbbC (DUF1343 family)</fullName>
    </submittedName>
</protein>
<dbReference type="PIRSF" id="PIRSF016719">
    <property type="entry name" value="UCP016719"/>
    <property type="match status" value="1"/>
</dbReference>
<evidence type="ECO:0000313" key="4">
    <source>
        <dbReference type="EMBL" id="MBP2027374.1"/>
    </source>
</evidence>
<evidence type="ECO:0000259" key="2">
    <source>
        <dbReference type="Pfam" id="PF07075"/>
    </source>
</evidence>
<organism evidence="4 5">
    <name type="scientific">Acetoanaerobium pronyense</name>
    <dbReference type="NCBI Taxonomy" id="1482736"/>
    <lineage>
        <taxon>Bacteria</taxon>
        <taxon>Bacillati</taxon>
        <taxon>Bacillota</taxon>
        <taxon>Clostridia</taxon>
        <taxon>Peptostreptococcales</taxon>
        <taxon>Filifactoraceae</taxon>
        <taxon>Acetoanaerobium</taxon>
    </lineage>
</organism>
<sequence>MIKIKRIIALLTISLIGFSSISFASSYEGSEYFGTLRAFLNAKALETTIAEDLPLKDSNTSKDDIPLYSTVLGNERLLTEYSHLIDGKRVGLITNHTGVNSKLERTVDILYRYNGANLTSIYSPEHGLDGKAVAGAYVDSYTDTTLNLPVYSLYGKTRKPSPQMLSNVDVLIFDMQDIGSRTYTYMSTLNYAMIAAKENGKTIVVLDRPNPVGGLNVEGYVLEDKYKTFVGVDNMPMAHGMTAGELALFFNRNIGADVKIVPMKNYSRNMIWQDTGLPFVQTSPNIPNIESAFAYMATGIGDGTGMGQGDKFTWVGGKGYDSNALANALNAHNLPGIVFIPEVKGDRGGVKLSVTDYHAFNPALTGVYILSTANLQKPLTVPIEKNGVIPMFEKNMGGARFGKDLLNKRTGDQIVASYQAEVQRFKELRKNYLIYD</sequence>
<name>A0ABS4KHW2_9FIRM</name>
<feature type="chain" id="PRO_5045599508" evidence="1">
    <location>
        <begin position="25"/>
        <end position="436"/>
    </location>
</feature>
<feature type="domain" description="Peptidoglycan beta-N-acetylmuramidase NamZ N-terminal" evidence="2">
    <location>
        <begin position="90"/>
        <end position="289"/>
    </location>
</feature>
<evidence type="ECO:0000256" key="1">
    <source>
        <dbReference type="SAM" id="SignalP"/>
    </source>
</evidence>
<dbReference type="InterPro" id="IPR048502">
    <property type="entry name" value="NamZ_N"/>
</dbReference>
<feature type="domain" description="Peptidoglycan beta-N-acetylmuramidase NamZ C-terminal" evidence="3">
    <location>
        <begin position="294"/>
        <end position="435"/>
    </location>
</feature>
<accession>A0ABS4KHW2</accession>
<dbReference type="EMBL" id="JAGGLI010000010">
    <property type="protein sequence ID" value="MBP2027374.1"/>
    <property type="molecule type" value="Genomic_DNA"/>
</dbReference>
<dbReference type="Pfam" id="PF20732">
    <property type="entry name" value="NamZ_C"/>
    <property type="match status" value="1"/>
</dbReference>
<dbReference type="PANTHER" id="PTHR42915:SF1">
    <property type="entry name" value="PEPTIDOGLYCAN BETA-N-ACETYLMURAMIDASE NAMZ"/>
    <property type="match status" value="1"/>
</dbReference>
<dbReference type="InterPro" id="IPR008302">
    <property type="entry name" value="NamZ"/>
</dbReference>
<dbReference type="Proteomes" id="UP001314903">
    <property type="component" value="Unassembled WGS sequence"/>
</dbReference>
<dbReference type="InterPro" id="IPR048503">
    <property type="entry name" value="NamZ_C"/>
</dbReference>
<reference evidence="4 5" key="1">
    <citation type="submission" date="2021-03" db="EMBL/GenBank/DDBJ databases">
        <title>Genomic Encyclopedia of Type Strains, Phase IV (KMG-IV): sequencing the most valuable type-strain genomes for metagenomic binning, comparative biology and taxonomic classification.</title>
        <authorList>
            <person name="Goeker M."/>
        </authorList>
    </citation>
    <scope>NUCLEOTIDE SEQUENCE [LARGE SCALE GENOMIC DNA]</scope>
    <source>
        <strain evidence="4 5">DSM 27512</strain>
    </source>
</reference>
<dbReference type="Pfam" id="PF07075">
    <property type="entry name" value="NamZ_N"/>
    <property type="match status" value="1"/>
</dbReference>
<comment type="caution">
    <text evidence="4">The sequence shown here is derived from an EMBL/GenBank/DDBJ whole genome shotgun (WGS) entry which is preliminary data.</text>
</comment>
<dbReference type="Gene3D" id="3.90.1150.140">
    <property type="match status" value="1"/>
</dbReference>